<protein>
    <submittedName>
        <fullName evidence="2">Transmembrane protein</fullName>
    </submittedName>
</protein>
<feature type="transmembrane region" description="Helical" evidence="1">
    <location>
        <begin position="65"/>
        <end position="90"/>
    </location>
</feature>
<gene>
    <name evidence="2" type="ordered locus">Rleg2_4241</name>
</gene>
<organism evidence="2 3">
    <name type="scientific">Rhizobium leguminosarum bv. trifolii (strain WSM2304)</name>
    <dbReference type="NCBI Taxonomy" id="395492"/>
    <lineage>
        <taxon>Bacteria</taxon>
        <taxon>Pseudomonadati</taxon>
        <taxon>Pseudomonadota</taxon>
        <taxon>Alphaproteobacteria</taxon>
        <taxon>Hyphomicrobiales</taxon>
        <taxon>Rhizobiaceae</taxon>
        <taxon>Rhizobium/Agrobacterium group</taxon>
        <taxon>Rhizobium</taxon>
    </lineage>
</organism>
<dbReference type="EMBL" id="CP001191">
    <property type="protein sequence ID" value="ACI57502.1"/>
    <property type="molecule type" value="Genomic_DNA"/>
</dbReference>
<keyword evidence="1" id="KW-0472">Membrane</keyword>
<feature type="transmembrane region" description="Helical" evidence="1">
    <location>
        <begin position="6"/>
        <end position="26"/>
    </location>
</feature>
<evidence type="ECO:0000313" key="2">
    <source>
        <dbReference type="EMBL" id="ACI57502.1"/>
    </source>
</evidence>
<proteinExistence type="predicted"/>
<keyword evidence="1" id="KW-1133">Transmembrane helix</keyword>
<keyword evidence="1 2" id="KW-0812">Transmembrane</keyword>
<accession>A0ABF7QTG3</accession>
<evidence type="ECO:0000256" key="1">
    <source>
        <dbReference type="SAM" id="Phobius"/>
    </source>
</evidence>
<dbReference type="Proteomes" id="UP000008330">
    <property type="component" value="Chromosome"/>
</dbReference>
<reference evidence="2 3" key="1">
    <citation type="journal article" date="2010" name="Stand. Genomic Sci.">
        <title>Complete genome sequence of Rhizobium leguminosarum bv trifolii strain WSM2304, an effective microsymbiont of the South American clover Trifolium polymorphum.</title>
        <authorList>
            <person name="Reeve W."/>
            <person name="O'Hara G."/>
            <person name="Chain P."/>
            <person name="Ardley J."/>
            <person name="Brau L."/>
            <person name="Nandesena K."/>
            <person name="Tiwari R."/>
            <person name="Malfatti S."/>
            <person name="Kiss H."/>
            <person name="Lapidus A."/>
            <person name="Copeland A."/>
            <person name="Nolan M."/>
            <person name="Land M."/>
            <person name="Ivanova N."/>
            <person name="Mavromatis K."/>
            <person name="Markowitz V."/>
            <person name="Kyrpides N."/>
            <person name="Melino V."/>
            <person name="Denton M."/>
            <person name="Yates R."/>
            <person name="Howieson J."/>
        </authorList>
    </citation>
    <scope>NUCLEOTIDE SEQUENCE [LARGE SCALE GENOMIC DNA]</scope>
    <source>
        <strain evidence="2 3">WSM2304</strain>
    </source>
</reference>
<evidence type="ECO:0000313" key="3">
    <source>
        <dbReference type="Proteomes" id="UP000008330"/>
    </source>
</evidence>
<dbReference type="AlphaFoldDB" id="A0ABF7QTG3"/>
<dbReference type="KEGG" id="rlt:Rleg2_4241"/>
<keyword evidence="3" id="KW-1185">Reference proteome</keyword>
<name>A0ABF7QTG3_RHILW</name>
<sequence>MKRELIPLWIGLCVEGSLCAYSWYWYIRSIIFYRKNGFDFSEAFGFDYFPSFANEPFLATPKAKFVALHFVLAMTSVLTISTVLSLMGIIKACMDCADYGLPM</sequence>
<dbReference type="RefSeq" id="WP_012559624.1">
    <property type="nucleotide sequence ID" value="NC_011369.1"/>
</dbReference>